<name>A0AAD3S0A3_NEPGR</name>
<dbReference type="AlphaFoldDB" id="A0AAD3S0A3"/>
<dbReference type="PANTHER" id="PTHR14049">
    <property type="entry name" value="LEPRECAN 1"/>
    <property type="match status" value="1"/>
</dbReference>
<dbReference type="PROSITE" id="PS51471">
    <property type="entry name" value="FE2OG_OXY"/>
    <property type="match status" value="1"/>
</dbReference>
<proteinExistence type="inferred from homology"/>
<accession>A0AAD3S0A3</accession>
<dbReference type="EMBL" id="BSYO01000003">
    <property type="protein sequence ID" value="GMH01953.1"/>
    <property type="molecule type" value="Genomic_DNA"/>
</dbReference>
<comment type="similarity">
    <text evidence="1">Belongs to the iron/ascorbate-dependent oxidoreductase family.</text>
</comment>
<dbReference type="InterPro" id="IPR005123">
    <property type="entry name" value="Oxoglu/Fe-dep_dioxygenase_dom"/>
</dbReference>
<evidence type="ECO:0000313" key="4">
    <source>
        <dbReference type="Proteomes" id="UP001279734"/>
    </source>
</evidence>
<evidence type="ECO:0000259" key="2">
    <source>
        <dbReference type="PROSITE" id="PS51471"/>
    </source>
</evidence>
<sequence length="407" mass="46666">MDPEAGANMDTAEHPRHMIRHFVSVEVCKELEFIHKSNCTVGYRPAVFCTTLSHLLATNSPHLIMPFVPLRERLREKVEEVFKCEYELVVEFTGLISWSRGASIGWHTDDNRPYLKQRDYAAVCYLNNYGENFRGGIFHFQKGEPATIVPMAGDVVMYTADSQNVHSVDEITDGERLTLTLWFSRNGSHDEDAKLVSLLCTLDNLHNEPALHVPFPASSTMYWFSTDHDSDHQQGCDIRFARLLVLGFDLYSSPDESCSFESDSGYDISELLMKPLHLVRGDELFTVEFANVLHALQVVQFYFWKESGLQNSVVERDINNVIPLSLAQRERVNALKHILMKDMQLAEASFSYSICDNPRQYCFNWVNFSAAITAWEAYTCKLHGEMLMNLHQWKTHQSIFTIPFDGK</sequence>
<dbReference type="PANTHER" id="PTHR14049:SF9">
    <property type="entry name" value="PROCOLLAGEN-PROLINE 3-DIOXYGENASE"/>
    <property type="match status" value="1"/>
</dbReference>
<keyword evidence="1" id="KW-0479">Metal-binding</keyword>
<evidence type="ECO:0000256" key="1">
    <source>
        <dbReference type="RuleBase" id="RU003682"/>
    </source>
</evidence>
<dbReference type="Proteomes" id="UP001279734">
    <property type="component" value="Unassembled WGS sequence"/>
</dbReference>
<dbReference type="GO" id="GO:0046872">
    <property type="term" value="F:metal ion binding"/>
    <property type="evidence" value="ECO:0007669"/>
    <property type="project" value="UniProtKB-KW"/>
</dbReference>
<feature type="domain" description="Fe2OG dioxygenase" evidence="2">
    <location>
        <begin position="77"/>
        <end position="185"/>
    </location>
</feature>
<dbReference type="Gene3D" id="2.60.120.620">
    <property type="entry name" value="q2cbj1_9rhob like domain"/>
    <property type="match status" value="1"/>
</dbReference>
<dbReference type="Pfam" id="PF13640">
    <property type="entry name" value="2OG-FeII_Oxy_3"/>
    <property type="match status" value="1"/>
</dbReference>
<keyword evidence="1" id="KW-0560">Oxidoreductase</keyword>
<evidence type="ECO:0000313" key="3">
    <source>
        <dbReference type="EMBL" id="GMH01953.1"/>
    </source>
</evidence>
<keyword evidence="1" id="KW-0408">Iron</keyword>
<protein>
    <recommendedName>
        <fullName evidence="2">Fe2OG dioxygenase domain-containing protein</fullName>
    </recommendedName>
</protein>
<dbReference type="GO" id="GO:0016491">
    <property type="term" value="F:oxidoreductase activity"/>
    <property type="evidence" value="ECO:0007669"/>
    <property type="project" value="UniProtKB-KW"/>
</dbReference>
<dbReference type="InterPro" id="IPR039575">
    <property type="entry name" value="P3H"/>
</dbReference>
<dbReference type="InterPro" id="IPR044862">
    <property type="entry name" value="Pro_4_hyd_alph_FE2OG_OXY"/>
</dbReference>
<keyword evidence="4" id="KW-1185">Reference proteome</keyword>
<gene>
    <name evidence="3" type="ORF">Nepgr_003792</name>
</gene>
<reference evidence="3" key="1">
    <citation type="submission" date="2023-05" db="EMBL/GenBank/DDBJ databases">
        <title>Nepenthes gracilis genome sequencing.</title>
        <authorList>
            <person name="Fukushima K."/>
        </authorList>
    </citation>
    <scope>NUCLEOTIDE SEQUENCE</scope>
    <source>
        <strain evidence="3">SING2019-196</strain>
    </source>
</reference>
<dbReference type="GO" id="GO:0032963">
    <property type="term" value="P:collagen metabolic process"/>
    <property type="evidence" value="ECO:0007669"/>
    <property type="project" value="InterPro"/>
</dbReference>
<organism evidence="3 4">
    <name type="scientific">Nepenthes gracilis</name>
    <name type="common">Slender pitcher plant</name>
    <dbReference type="NCBI Taxonomy" id="150966"/>
    <lineage>
        <taxon>Eukaryota</taxon>
        <taxon>Viridiplantae</taxon>
        <taxon>Streptophyta</taxon>
        <taxon>Embryophyta</taxon>
        <taxon>Tracheophyta</taxon>
        <taxon>Spermatophyta</taxon>
        <taxon>Magnoliopsida</taxon>
        <taxon>eudicotyledons</taxon>
        <taxon>Gunneridae</taxon>
        <taxon>Pentapetalae</taxon>
        <taxon>Caryophyllales</taxon>
        <taxon>Nepenthaceae</taxon>
        <taxon>Nepenthes</taxon>
    </lineage>
</organism>
<comment type="caution">
    <text evidence="3">The sequence shown here is derived from an EMBL/GenBank/DDBJ whole genome shotgun (WGS) entry which is preliminary data.</text>
</comment>